<gene>
    <name evidence="10" type="ORF">CAPTEDRAFT_106134</name>
</gene>
<keyword evidence="6" id="KW-0675">Receptor</keyword>
<accession>R7T3C7</accession>
<dbReference type="HOGENOM" id="CLU_135412_0_0_1"/>
<feature type="non-terminal residue" evidence="10">
    <location>
        <position position="130"/>
    </location>
</feature>
<reference evidence="10 12" key="2">
    <citation type="journal article" date="2013" name="Nature">
        <title>Insights into bilaterian evolution from three spiralian genomes.</title>
        <authorList>
            <person name="Simakov O."/>
            <person name="Marletaz F."/>
            <person name="Cho S.J."/>
            <person name="Edsinger-Gonzales E."/>
            <person name="Havlak P."/>
            <person name="Hellsten U."/>
            <person name="Kuo D.H."/>
            <person name="Larsson T."/>
            <person name="Lv J."/>
            <person name="Arendt D."/>
            <person name="Savage R."/>
            <person name="Osoegawa K."/>
            <person name="de Jong P."/>
            <person name="Grimwood J."/>
            <person name="Chapman J.A."/>
            <person name="Shapiro H."/>
            <person name="Aerts A."/>
            <person name="Otillar R.P."/>
            <person name="Terry A.Y."/>
            <person name="Boore J.L."/>
            <person name="Grigoriev I.V."/>
            <person name="Lindberg D.R."/>
            <person name="Seaver E.C."/>
            <person name="Weisblat D.A."/>
            <person name="Putnam N.H."/>
            <person name="Rokhsar D.S."/>
        </authorList>
    </citation>
    <scope>NUCLEOTIDE SEQUENCE</scope>
    <source>
        <strain evidence="10 12">I ESC-2004</strain>
    </source>
</reference>
<dbReference type="GO" id="GO:0005886">
    <property type="term" value="C:plasma membrane"/>
    <property type="evidence" value="ECO:0007669"/>
    <property type="project" value="TreeGrafter"/>
</dbReference>
<dbReference type="PROSITE" id="PS50262">
    <property type="entry name" value="G_PROTEIN_RECEP_F1_2"/>
    <property type="match status" value="1"/>
</dbReference>
<feature type="domain" description="G-protein coupled receptors family 1 profile" evidence="9">
    <location>
        <begin position="20"/>
        <end position="130"/>
    </location>
</feature>
<evidence type="ECO:0000256" key="8">
    <source>
        <dbReference type="SAM" id="Phobius"/>
    </source>
</evidence>
<keyword evidence="5 8" id="KW-0472">Membrane</keyword>
<evidence type="ECO:0000259" key="9">
    <source>
        <dbReference type="PROSITE" id="PS50262"/>
    </source>
</evidence>
<dbReference type="Proteomes" id="UP000014760">
    <property type="component" value="Unassembled WGS sequence"/>
</dbReference>
<evidence type="ECO:0000313" key="10">
    <source>
        <dbReference type="EMBL" id="ELT87212.1"/>
    </source>
</evidence>
<keyword evidence="7" id="KW-0807">Transducer</keyword>
<dbReference type="PANTHER" id="PTHR24243">
    <property type="entry name" value="G-PROTEIN COUPLED RECEPTOR"/>
    <property type="match status" value="1"/>
</dbReference>
<name>R7T3C7_CAPTE</name>
<dbReference type="SUPFAM" id="SSF81321">
    <property type="entry name" value="Family A G protein-coupled receptor-like"/>
    <property type="match status" value="1"/>
</dbReference>
<keyword evidence="3 8" id="KW-1133">Transmembrane helix</keyword>
<dbReference type="OrthoDB" id="6067154at2759"/>
<dbReference type="AlphaFoldDB" id="R7T3C7"/>
<dbReference type="InterPro" id="IPR000276">
    <property type="entry name" value="GPCR_Rhodpsn"/>
</dbReference>
<evidence type="ECO:0000313" key="11">
    <source>
        <dbReference type="EnsemblMetazoa" id="CapteP106134"/>
    </source>
</evidence>
<dbReference type="EMBL" id="AMQN01003671">
    <property type="status" value="NOT_ANNOTATED_CDS"/>
    <property type="molecule type" value="Genomic_DNA"/>
</dbReference>
<dbReference type="STRING" id="283909.R7T3C7"/>
<evidence type="ECO:0000256" key="4">
    <source>
        <dbReference type="ARBA" id="ARBA00023040"/>
    </source>
</evidence>
<reference evidence="11" key="3">
    <citation type="submission" date="2015-06" db="UniProtKB">
        <authorList>
            <consortium name="EnsemblMetazoa"/>
        </authorList>
    </citation>
    <scope>IDENTIFICATION</scope>
</reference>
<dbReference type="EnsemblMetazoa" id="CapteT106134">
    <property type="protein sequence ID" value="CapteP106134"/>
    <property type="gene ID" value="CapteG106134"/>
</dbReference>
<keyword evidence="2 8" id="KW-0812">Transmembrane</keyword>
<dbReference type="InterPro" id="IPR017452">
    <property type="entry name" value="GPCR_Rhodpsn_7TM"/>
</dbReference>
<keyword evidence="12" id="KW-1185">Reference proteome</keyword>
<dbReference type="EMBL" id="KB312450">
    <property type="protein sequence ID" value="ELT87212.1"/>
    <property type="molecule type" value="Genomic_DNA"/>
</dbReference>
<evidence type="ECO:0000256" key="3">
    <source>
        <dbReference type="ARBA" id="ARBA00022989"/>
    </source>
</evidence>
<comment type="subcellular location">
    <subcellularLocation>
        <location evidence="1">Membrane</location>
        <topology evidence="1">Multi-pass membrane protein</topology>
    </subcellularLocation>
</comment>
<keyword evidence="4" id="KW-0297">G-protein coupled receptor</keyword>
<dbReference type="OMA" id="CNTGRIV"/>
<sequence length="130" mass="14308">MASLIIIYLSPVLIITGTIGNALSLIVMRTKKFKCSAASVVLSSLAISDTGNLLVSLNRTWIDELSGFNMKHLNRTACKTSTFISFLFSHLSSQFVLLLTLERLVSVFFPLHSSQLCSRRRMKIAVAAVT</sequence>
<dbReference type="Pfam" id="PF00001">
    <property type="entry name" value="7tm_1"/>
    <property type="match status" value="1"/>
</dbReference>
<evidence type="ECO:0000256" key="7">
    <source>
        <dbReference type="ARBA" id="ARBA00023224"/>
    </source>
</evidence>
<evidence type="ECO:0000256" key="6">
    <source>
        <dbReference type="ARBA" id="ARBA00023170"/>
    </source>
</evidence>
<protein>
    <recommendedName>
        <fullName evidence="9">G-protein coupled receptors family 1 profile domain-containing protein</fullName>
    </recommendedName>
</protein>
<dbReference type="GO" id="GO:0004930">
    <property type="term" value="F:G protein-coupled receptor activity"/>
    <property type="evidence" value="ECO:0007669"/>
    <property type="project" value="UniProtKB-KW"/>
</dbReference>
<dbReference type="PANTHER" id="PTHR24243:SF230">
    <property type="entry name" value="G-PROTEIN COUPLED RECEPTORS FAMILY 1 PROFILE DOMAIN-CONTAINING PROTEIN"/>
    <property type="match status" value="1"/>
</dbReference>
<evidence type="ECO:0000256" key="2">
    <source>
        <dbReference type="ARBA" id="ARBA00022692"/>
    </source>
</evidence>
<proteinExistence type="predicted"/>
<evidence type="ECO:0000256" key="1">
    <source>
        <dbReference type="ARBA" id="ARBA00004141"/>
    </source>
</evidence>
<evidence type="ECO:0000256" key="5">
    <source>
        <dbReference type="ARBA" id="ARBA00023136"/>
    </source>
</evidence>
<feature type="transmembrane region" description="Helical" evidence="8">
    <location>
        <begin position="6"/>
        <end position="28"/>
    </location>
</feature>
<reference evidence="12" key="1">
    <citation type="submission" date="2012-12" db="EMBL/GenBank/DDBJ databases">
        <authorList>
            <person name="Hellsten U."/>
            <person name="Grimwood J."/>
            <person name="Chapman J.A."/>
            <person name="Shapiro H."/>
            <person name="Aerts A."/>
            <person name="Otillar R.P."/>
            <person name="Terry A.Y."/>
            <person name="Boore J.L."/>
            <person name="Simakov O."/>
            <person name="Marletaz F."/>
            <person name="Cho S.-J."/>
            <person name="Edsinger-Gonzales E."/>
            <person name="Havlak P."/>
            <person name="Kuo D.-H."/>
            <person name="Larsson T."/>
            <person name="Lv J."/>
            <person name="Arendt D."/>
            <person name="Savage R."/>
            <person name="Osoegawa K."/>
            <person name="de Jong P."/>
            <person name="Lindberg D.R."/>
            <person name="Seaver E.C."/>
            <person name="Weisblat D.A."/>
            <person name="Putnam N.H."/>
            <person name="Grigoriev I.V."/>
            <person name="Rokhsar D.S."/>
        </authorList>
    </citation>
    <scope>NUCLEOTIDE SEQUENCE</scope>
    <source>
        <strain evidence="12">I ESC-2004</strain>
    </source>
</reference>
<organism evidence="10">
    <name type="scientific">Capitella teleta</name>
    <name type="common">Polychaete worm</name>
    <dbReference type="NCBI Taxonomy" id="283909"/>
    <lineage>
        <taxon>Eukaryota</taxon>
        <taxon>Metazoa</taxon>
        <taxon>Spiralia</taxon>
        <taxon>Lophotrochozoa</taxon>
        <taxon>Annelida</taxon>
        <taxon>Polychaeta</taxon>
        <taxon>Sedentaria</taxon>
        <taxon>Scolecida</taxon>
        <taxon>Capitellidae</taxon>
        <taxon>Capitella</taxon>
    </lineage>
</organism>
<dbReference type="Gene3D" id="1.20.1070.10">
    <property type="entry name" value="Rhodopsin 7-helix transmembrane proteins"/>
    <property type="match status" value="1"/>
</dbReference>
<evidence type="ECO:0000313" key="12">
    <source>
        <dbReference type="Proteomes" id="UP000014760"/>
    </source>
</evidence>